<dbReference type="KEGG" id="samy:DB32_008635"/>
<gene>
    <name evidence="2" type="ORF">DB32_008635</name>
</gene>
<organism evidence="2 3">
    <name type="scientific">Sandaracinus amylolyticus</name>
    <dbReference type="NCBI Taxonomy" id="927083"/>
    <lineage>
        <taxon>Bacteria</taxon>
        <taxon>Pseudomonadati</taxon>
        <taxon>Myxococcota</taxon>
        <taxon>Polyangia</taxon>
        <taxon>Polyangiales</taxon>
        <taxon>Sandaracinaceae</taxon>
        <taxon>Sandaracinus</taxon>
    </lineage>
</organism>
<accession>A0A0F6WAD4</accession>
<feature type="domain" description="DUF4240" evidence="1">
    <location>
        <begin position="2"/>
        <end position="98"/>
    </location>
</feature>
<dbReference type="InterPro" id="IPR025334">
    <property type="entry name" value="DUF4240"/>
</dbReference>
<evidence type="ECO:0000313" key="2">
    <source>
        <dbReference type="EMBL" id="AKF11486.1"/>
    </source>
</evidence>
<keyword evidence="3" id="KW-1185">Reference proteome</keyword>
<dbReference type="Proteomes" id="UP000034883">
    <property type="component" value="Chromosome"/>
</dbReference>
<dbReference type="EMBL" id="CP011125">
    <property type="protein sequence ID" value="AKF11486.1"/>
    <property type="molecule type" value="Genomic_DNA"/>
</dbReference>
<name>A0A0F6WAD4_9BACT</name>
<sequence>MLERLLRALTPEDVAGFAHIFETLHARAYRWDLWHAAYVIEGGCSDDGFTDFRSGLIGLGREVFENALRDPLTLARLSGDSAFSQEGMRYAARRAYERITGRRLAVDVARAIEPAGEQLDEEVFLRKYAELERRFGPR</sequence>
<proteinExistence type="predicted"/>
<dbReference type="AlphaFoldDB" id="A0A0F6WAD4"/>
<protein>
    <recommendedName>
        <fullName evidence="1">DUF4240 domain-containing protein</fullName>
    </recommendedName>
</protein>
<dbReference type="STRING" id="927083.DB32_008635"/>
<reference evidence="2 3" key="1">
    <citation type="submission" date="2015-03" db="EMBL/GenBank/DDBJ databases">
        <title>Genome assembly of Sandaracinus amylolyticus DSM 53668.</title>
        <authorList>
            <person name="Sharma G."/>
            <person name="Subramanian S."/>
        </authorList>
    </citation>
    <scope>NUCLEOTIDE SEQUENCE [LARGE SCALE GENOMIC DNA]</scope>
    <source>
        <strain evidence="2 3">DSM 53668</strain>
    </source>
</reference>
<evidence type="ECO:0000313" key="3">
    <source>
        <dbReference type="Proteomes" id="UP000034883"/>
    </source>
</evidence>
<dbReference type="Pfam" id="PF14024">
    <property type="entry name" value="DUF4240"/>
    <property type="match status" value="1"/>
</dbReference>
<evidence type="ECO:0000259" key="1">
    <source>
        <dbReference type="Pfam" id="PF14024"/>
    </source>
</evidence>